<dbReference type="FunFam" id="3.10.180.10:FF:000039">
    <property type="entry name" value="Trihydroxytoluene oxygenase (AFU_orthologue AFUA_8G02470)"/>
    <property type="match status" value="1"/>
</dbReference>
<comment type="caution">
    <text evidence="5">The sequence shown here is derived from an EMBL/GenBank/DDBJ whole genome shotgun (WGS) entry which is preliminary data.</text>
</comment>
<evidence type="ECO:0000256" key="3">
    <source>
        <dbReference type="SAM" id="MobiDB-lite"/>
    </source>
</evidence>
<protein>
    <recommendedName>
        <fullName evidence="4">VOC domain-containing protein</fullName>
    </recommendedName>
</protein>
<dbReference type="PANTHER" id="PTHR36577">
    <property type="entry name" value="DUF521 DOMAIN PROTEIN (AFU_ORTHOLOGUE AFUA_6G00490)"/>
    <property type="match status" value="1"/>
</dbReference>
<dbReference type="InterPro" id="IPR029068">
    <property type="entry name" value="Glyas_Bleomycin-R_OHBP_Dase"/>
</dbReference>
<evidence type="ECO:0000313" key="6">
    <source>
        <dbReference type="Proteomes" id="UP000190744"/>
    </source>
</evidence>
<dbReference type="InterPro" id="IPR037523">
    <property type="entry name" value="VOC_core"/>
</dbReference>
<dbReference type="PROSITE" id="PS51819">
    <property type="entry name" value="VOC"/>
    <property type="match status" value="1"/>
</dbReference>
<evidence type="ECO:0000259" key="4">
    <source>
        <dbReference type="PROSITE" id="PS51819"/>
    </source>
</evidence>
<feature type="domain" description="VOC" evidence="4">
    <location>
        <begin position="193"/>
        <end position="320"/>
    </location>
</feature>
<dbReference type="AlphaFoldDB" id="A0A1S9RNV0"/>
<evidence type="ECO:0000256" key="1">
    <source>
        <dbReference type="ARBA" id="ARBA00023004"/>
    </source>
</evidence>
<dbReference type="Proteomes" id="UP000190744">
    <property type="component" value="Unassembled WGS sequence"/>
</dbReference>
<accession>A0A1S9RNV0</accession>
<dbReference type="Gene3D" id="3.50.30.10">
    <property type="entry name" value="Phosphohistidine domain"/>
    <property type="match status" value="1"/>
</dbReference>
<dbReference type="Gene3D" id="3.10.180.10">
    <property type="entry name" value="2,3-Dihydroxybiphenyl 1,2-Dioxygenase, domain 1"/>
    <property type="match status" value="2"/>
</dbReference>
<name>A0A1S9RNV0_PENBI</name>
<proteinExistence type="predicted"/>
<dbReference type="InterPro" id="IPR002840">
    <property type="entry name" value="PMDh-S-like_dom"/>
</dbReference>
<dbReference type="SUPFAM" id="SSF54593">
    <property type="entry name" value="Glyoxalase/Bleomycin resistance protein/Dihydroxybiphenyl dioxygenase"/>
    <property type="match status" value="1"/>
</dbReference>
<sequence length="992" mass="109003">MTAEPVQPNRGATVPDVVAVGKEQVSQKEWLAKQGINPEDRIQLKKLSHMRYQHPDLDEIQTFMIDFGMQIAQRTDDEIWFKGYGSDQYVYYARKGPKQFLGGTFEAQSQEDFDRASRLSSAGPVQDMTHAPGGGSLVTITDPEGYPFNVIFGQQPTNIEVSHPDKVKVNYTGEKSRRREFNRFEPGPAAVHKLGHFGYTTQKFDALLQFYTTTFNFIPTDLLYIEKEGHKVFVTMFAHLDLGNTLVDHHCLFFSASLTSSHVHHCSFEVHDFDTQQLGHQWLTKKGYKLAWGVGRHVLGSQIFDYWWDTTGNIVEHYADGDLVSQDTPIGGASAAFVSGLLVGAAPDLSFTLSLRPLACYFQNISRGPLFNTDKPYIYRTLQVEIADEACSYQSALPDWEFFDARAFIPGIAEGNLLGSNVALSFWGGVDPQRGTVIDTHHPLVGESVAGKVLAIPSGRGSCSGSGVVLELLLNGSQPSALIFSREEMILTIGVLIAEEMFQKSIPVLQVSSSSFQKLLLSEYVRTSGTQISGGKKTVVTAVPSYSFDSSLYQPDFSAIQLSPLDRELLDGSHGKAAQVAMRVILRTADMQGVTELIDVKQAHIDCCIYTGPATLEFAQTLCRWGAKVRIPTSLNSISIDRRLWRSQGVDSSLGEPSEKLVQAYLEMGAQPTFTCAPYLLDTAPKPGDNIMWAESNAVVFANSVLGARTIKCPDYLDVCVALTGRSLNTGCHLTENRKARVEISLNLAVDADDSLFPLLGYLAGDIAADSVPIITGLEKKLVTTEDLKAFGAAFATTSSAPMFHIAGVTIEARSAGDIEAHLKDTTKLTLSRSDLAKQWARFNVFAEGEDYTMIDLISLGNPHFSYEELVKLEHLCSQREKSKNTVLVVTCNRDTYSRAAKDGLITALDAFGAQIVTDTCWCMMQEPIIPLSSKTIMTNSAKYAHYGKGLTGRQIRFGGLAECVEAACLGRMANTMPSWLVDIDDVKESIE</sequence>
<dbReference type="CDD" id="cd07267">
    <property type="entry name" value="THT_Oxygenase_N"/>
    <property type="match status" value="1"/>
</dbReference>
<dbReference type="Pfam" id="PF01989">
    <property type="entry name" value="AcnX_swivel_put"/>
    <property type="match status" value="1"/>
</dbReference>
<keyword evidence="2" id="KW-0456">Lyase</keyword>
<keyword evidence="1" id="KW-0408">Iron</keyword>
<organism evidence="5 6">
    <name type="scientific">Penicillium brasilianum</name>
    <dbReference type="NCBI Taxonomy" id="104259"/>
    <lineage>
        <taxon>Eukaryota</taxon>
        <taxon>Fungi</taxon>
        <taxon>Dikarya</taxon>
        <taxon>Ascomycota</taxon>
        <taxon>Pezizomycotina</taxon>
        <taxon>Eurotiomycetes</taxon>
        <taxon>Eurotiomycetidae</taxon>
        <taxon>Eurotiales</taxon>
        <taxon>Aspergillaceae</taxon>
        <taxon>Penicillium</taxon>
    </lineage>
</organism>
<gene>
    <name evidence="5" type="ORF">PEBR_19115</name>
</gene>
<dbReference type="EMBL" id="LJBN01000130">
    <property type="protein sequence ID" value="OOQ87041.1"/>
    <property type="molecule type" value="Genomic_DNA"/>
</dbReference>
<dbReference type="CDD" id="cd01355">
    <property type="entry name" value="AcnX"/>
    <property type="match status" value="1"/>
</dbReference>
<feature type="region of interest" description="Disordered" evidence="3">
    <location>
        <begin position="112"/>
        <end position="134"/>
    </location>
</feature>
<dbReference type="SUPFAM" id="SSF52016">
    <property type="entry name" value="LeuD/IlvD-like"/>
    <property type="match status" value="1"/>
</dbReference>
<dbReference type="Pfam" id="PF04412">
    <property type="entry name" value="AcnX"/>
    <property type="match status" value="1"/>
</dbReference>
<dbReference type="CDD" id="cd01356">
    <property type="entry name" value="AcnX_swivel"/>
    <property type="match status" value="1"/>
</dbReference>
<evidence type="ECO:0000313" key="5">
    <source>
        <dbReference type="EMBL" id="OOQ87041.1"/>
    </source>
</evidence>
<dbReference type="InterPro" id="IPR007506">
    <property type="entry name" value="PMDh-L-like_dom"/>
</dbReference>
<dbReference type="GO" id="GO:0016829">
    <property type="term" value="F:lyase activity"/>
    <property type="evidence" value="ECO:0007669"/>
    <property type="project" value="UniProtKB-KW"/>
</dbReference>
<reference evidence="6" key="1">
    <citation type="submission" date="2015-09" db="EMBL/GenBank/DDBJ databases">
        <authorList>
            <person name="Fill T.P."/>
            <person name="Baretta J.F."/>
            <person name="de Almeida L.G."/>
            <person name="Rocha M."/>
            <person name="de Souza D.H."/>
            <person name="Malavazi I."/>
            <person name="Cerdeira L.T."/>
            <person name="Hong H."/>
            <person name="Samborskyy M."/>
            <person name="de Vasconcelos A.T."/>
            <person name="Leadlay P."/>
            <person name="Rodrigues-Filho E."/>
        </authorList>
    </citation>
    <scope>NUCLEOTIDE SEQUENCE [LARGE SCALE GENOMIC DNA]</scope>
    <source>
        <strain evidence="6">LaBioMMi 136</strain>
    </source>
</reference>
<dbReference type="PANTHER" id="PTHR36577:SF3">
    <property type="entry name" value="DUF521 DOMAIN PROTEIN (AFU_ORTHOLOGUE AFUA_6G00490)"/>
    <property type="match status" value="1"/>
</dbReference>
<evidence type="ECO:0000256" key="2">
    <source>
        <dbReference type="ARBA" id="ARBA00023239"/>
    </source>
</evidence>